<evidence type="ECO:0000256" key="1">
    <source>
        <dbReference type="SAM" id="Coils"/>
    </source>
</evidence>
<name>A0A430A894_9ENTE</name>
<comment type="caution">
    <text evidence="4">The sequence shown here is derived from an EMBL/GenBank/DDBJ whole genome shotgun (WGS) entry which is preliminary data.</text>
</comment>
<feature type="domain" description="YhaN AAA" evidence="3">
    <location>
        <begin position="1"/>
        <end position="206"/>
    </location>
</feature>
<proteinExistence type="predicted"/>
<dbReference type="RefSeq" id="WP_126831532.1">
    <property type="nucleotide sequence ID" value="NZ_CBCRYB010000001.1"/>
</dbReference>
<keyword evidence="2" id="KW-0472">Membrane</keyword>
<dbReference type="Proteomes" id="UP000287101">
    <property type="component" value="Unassembled WGS sequence"/>
</dbReference>
<gene>
    <name evidence="4" type="ORF">CBF31_06295</name>
</gene>
<dbReference type="Pfam" id="PF13514">
    <property type="entry name" value="AAA_27"/>
    <property type="match status" value="1"/>
</dbReference>
<dbReference type="SUPFAM" id="SSF52540">
    <property type="entry name" value="P-loop containing nucleoside triphosphate hydrolases"/>
    <property type="match status" value="1"/>
</dbReference>
<protein>
    <recommendedName>
        <fullName evidence="3">YhaN AAA domain-containing protein</fullName>
    </recommendedName>
</protein>
<keyword evidence="5" id="KW-1185">Reference proteome</keyword>
<keyword evidence="2" id="KW-0812">Transmembrane</keyword>
<feature type="coiled-coil region" evidence="1">
    <location>
        <begin position="677"/>
        <end position="741"/>
    </location>
</feature>
<dbReference type="Gene3D" id="3.40.50.300">
    <property type="entry name" value="P-loop containing nucleotide triphosphate hydrolases"/>
    <property type="match status" value="2"/>
</dbReference>
<feature type="coiled-coil region" evidence="1">
    <location>
        <begin position="534"/>
        <end position="561"/>
    </location>
</feature>
<evidence type="ECO:0000259" key="3">
    <source>
        <dbReference type="Pfam" id="PF13514"/>
    </source>
</evidence>
<sequence length="889" mass="104057">MRIRRLEIVAFGHWRNKTVTISPDMMVLYGDNEAGKSTLYHFIRTMLFGFSTRNKKTQLYKPHDTDQFGGRLWLTVPGYGDVKIERFEGSHKGKAKVYFEEGIEGDDQTLKELLAPLTSTLFDEIYSLDPEQLFQYKGLSEEALQRSLLSIGATGSHRLMQLADDYNKERQKLYKVKGRVPELNQQLETYRDLKRLIAQKEANEKNYRTLLTSEKQATKELQENQKKCQSVDESRQLISKQIKSYDLYKEYQSLLKDKLLMGFDFEESKKKDLQELLVRYEYLQDQKETYQSAQLALINQATVSPAVTFYIANESELEEASLHFSEVEQVLLKESWIRETITELEHDLKQVTEKLNQTVTINHAGTSRLKITEDAQKEIERVAEQEHDYEKLEVEWIQAVQEERSKENYYLAHLESEKAQLLKWLVAPIGILGIGFLLLILSYASVGVFFVLLGIVTIGLWSWRFMTTKQLLAVSKKRQLKEVLPEELVKRKENLEQIKQVLLYEKEQVARKYNLNVDQPAENWCNAIPLLVQEETLIQRIEDQQIELASLDDQFTRYQERMSFMKEWLPPHKFSKEKWLSELQRFYNEVGDKAKQQLELTQTGESVHQGLTLAELTQRETELKQNMLALSDGQLRTIEDVKLWLAESEEKKENDNRLYYLEQQLSGLYVGEINYSEEKLKESYSKLSQELEQLKLEQTMLSNKLQEYRFDLKQQESDGSLAVLYQEQSELESELTRLSEQWSTYKLGEEVVTQLLERLTSERLGNLLEYVSDILSELTDERYVTCLLSEGHLVICNQEGVCYHLDELSTGTRDQLILSVRLAFILSYQEEIKAPLIIDDAWLHYDQQRKIQLFNVLQKMSQANQVICLSSDQELMTYAEVNELKMDYL</sequence>
<dbReference type="AlphaFoldDB" id="A0A430A894"/>
<organism evidence="4 5">
    <name type="scientific">Vagococcus fessus</name>
    <dbReference type="NCBI Taxonomy" id="120370"/>
    <lineage>
        <taxon>Bacteria</taxon>
        <taxon>Bacillati</taxon>
        <taxon>Bacillota</taxon>
        <taxon>Bacilli</taxon>
        <taxon>Lactobacillales</taxon>
        <taxon>Enterococcaceae</taxon>
        <taxon>Vagococcus</taxon>
    </lineage>
</organism>
<dbReference type="PANTHER" id="PTHR41259:SF1">
    <property type="entry name" value="DOUBLE-STRAND BREAK REPAIR RAD50 ATPASE, PUTATIVE-RELATED"/>
    <property type="match status" value="1"/>
</dbReference>
<feature type="transmembrane region" description="Helical" evidence="2">
    <location>
        <begin position="421"/>
        <end position="441"/>
    </location>
</feature>
<accession>A0A430A894</accession>
<reference evidence="4 5" key="1">
    <citation type="submission" date="2017-05" db="EMBL/GenBank/DDBJ databases">
        <title>Vagococcus spp. assemblies.</title>
        <authorList>
            <person name="Gulvik C.A."/>
        </authorList>
    </citation>
    <scope>NUCLEOTIDE SEQUENCE [LARGE SCALE GENOMIC DNA]</scope>
    <source>
        <strain evidence="4 5">CCUG 41755</strain>
    </source>
</reference>
<feature type="transmembrane region" description="Helical" evidence="2">
    <location>
        <begin position="447"/>
        <end position="466"/>
    </location>
</feature>
<keyword evidence="2" id="KW-1133">Transmembrane helix</keyword>
<dbReference type="OrthoDB" id="9764467at2"/>
<dbReference type="EMBL" id="NGJY01000002">
    <property type="protein sequence ID" value="RSU03322.1"/>
    <property type="molecule type" value="Genomic_DNA"/>
</dbReference>
<evidence type="ECO:0000313" key="4">
    <source>
        <dbReference type="EMBL" id="RSU03322.1"/>
    </source>
</evidence>
<evidence type="ECO:0000256" key="2">
    <source>
        <dbReference type="SAM" id="Phobius"/>
    </source>
</evidence>
<evidence type="ECO:0000313" key="5">
    <source>
        <dbReference type="Proteomes" id="UP000287101"/>
    </source>
</evidence>
<dbReference type="InterPro" id="IPR038734">
    <property type="entry name" value="YhaN_AAA"/>
</dbReference>
<dbReference type="InterPro" id="IPR027417">
    <property type="entry name" value="P-loop_NTPase"/>
</dbReference>
<keyword evidence="1" id="KW-0175">Coiled coil</keyword>
<dbReference type="PANTHER" id="PTHR41259">
    <property type="entry name" value="DOUBLE-STRAND BREAK REPAIR RAD50 ATPASE, PUTATIVE-RELATED"/>
    <property type="match status" value="1"/>
</dbReference>